<evidence type="ECO:0000256" key="4">
    <source>
        <dbReference type="ARBA" id="ARBA00022692"/>
    </source>
</evidence>
<feature type="transmembrane region" description="Helical" evidence="7">
    <location>
        <begin position="177"/>
        <end position="199"/>
    </location>
</feature>
<keyword evidence="10" id="KW-1185">Reference proteome</keyword>
<organism evidence="9 10">
    <name type="scientific">Nitratireductor aestuarii</name>
    <dbReference type="NCBI Taxonomy" id="1735103"/>
    <lineage>
        <taxon>Bacteria</taxon>
        <taxon>Pseudomonadati</taxon>
        <taxon>Pseudomonadota</taxon>
        <taxon>Alphaproteobacteria</taxon>
        <taxon>Hyphomicrobiales</taxon>
        <taxon>Phyllobacteriaceae</taxon>
        <taxon>Nitratireductor</taxon>
    </lineage>
</organism>
<evidence type="ECO:0000313" key="10">
    <source>
        <dbReference type="Proteomes" id="UP000636264"/>
    </source>
</evidence>
<keyword evidence="2" id="KW-1003">Cell membrane</keyword>
<dbReference type="PIRSF" id="PIRSF006066">
    <property type="entry name" value="HI0050"/>
    <property type="match status" value="1"/>
</dbReference>
<keyword evidence="3 7" id="KW-0997">Cell inner membrane</keyword>
<dbReference type="AlphaFoldDB" id="A0A916RZ08"/>
<sequence>MDLLTLALVGTVVMLGLIALHVPIGVAMALCGMVGFAQIAGWGPALSLMASEPASTMANLDLAVVPLFMLMGSLASVGGLATDIYDMASKLVGRSRGGLATTTVIASGGFGAVCGSGVATTATFGRVALPEMMRRGYSPAIAAGSVAAGGTLGIIVPPSSIMILYCVLTEESVLTLFTASIVPAILTVISYIVAIRLTVWLKPDLAPHGEAVALSERLKGIAAGWRPVLLAVAVLGGIYSGVFTVNEAAAVGVLLAFLFALFRGALTVRNFLGALAEASASTAMIYIMIFGATVFSYFIAVTGGATFLVGAIGSLDVPPPLIIFAFIIVYIILGAFFDEVASLVITLPFVLPVILHFGYDPIWWGVINVMVIGIGMLMPPIGINVMLLNSMYPEVKLGTIYRGVMPFVYADLVRLVILVLFPSLTLWLPSVMR</sequence>
<evidence type="ECO:0000256" key="3">
    <source>
        <dbReference type="ARBA" id="ARBA00022519"/>
    </source>
</evidence>
<accession>A0A916RZ08</accession>
<comment type="similarity">
    <text evidence="7">Belongs to the TRAP transporter large permease family.</text>
</comment>
<comment type="caution">
    <text evidence="9">The sequence shown here is derived from an EMBL/GenBank/DDBJ whole genome shotgun (WGS) entry which is preliminary data.</text>
</comment>
<dbReference type="Proteomes" id="UP000636264">
    <property type="component" value="Unassembled WGS sequence"/>
</dbReference>
<keyword evidence="5 7" id="KW-1133">Transmembrane helix</keyword>
<feature type="transmembrane region" description="Helical" evidence="7">
    <location>
        <begin position="284"/>
        <end position="309"/>
    </location>
</feature>
<reference evidence="9" key="1">
    <citation type="journal article" date="2014" name="Int. J. Syst. Evol. Microbiol.">
        <title>Complete genome sequence of Corynebacterium casei LMG S-19264T (=DSM 44701T), isolated from a smear-ripened cheese.</title>
        <authorList>
            <consortium name="US DOE Joint Genome Institute (JGI-PGF)"/>
            <person name="Walter F."/>
            <person name="Albersmeier A."/>
            <person name="Kalinowski J."/>
            <person name="Ruckert C."/>
        </authorList>
    </citation>
    <scope>NUCLEOTIDE SEQUENCE</scope>
    <source>
        <strain evidence="9">CGMCC 1.15320</strain>
    </source>
</reference>
<feature type="transmembrane region" description="Helical" evidence="7">
    <location>
        <begin position="362"/>
        <end position="387"/>
    </location>
</feature>
<dbReference type="InterPro" id="IPR010656">
    <property type="entry name" value="DctM"/>
</dbReference>
<dbReference type="GO" id="GO:0005886">
    <property type="term" value="C:plasma membrane"/>
    <property type="evidence" value="ECO:0007669"/>
    <property type="project" value="UniProtKB-SubCell"/>
</dbReference>
<keyword evidence="7" id="KW-0813">Transport</keyword>
<dbReference type="PANTHER" id="PTHR33362">
    <property type="entry name" value="SIALIC ACID TRAP TRANSPORTER PERMEASE PROTEIN SIAT-RELATED"/>
    <property type="match status" value="1"/>
</dbReference>
<keyword evidence="6 7" id="KW-0472">Membrane</keyword>
<proteinExistence type="inferred from homology"/>
<dbReference type="RefSeq" id="WP_188722302.1">
    <property type="nucleotide sequence ID" value="NZ_BMIF01000012.1"/>
</dbReference>
<comment type="function">
    <text evidence="7">Part of the tripartite ATP-independent periplasmic (TRAP) transport system.</text>
</comment>
<dbReference type="NCBIfam" id="TIGR00786">
    <property type="entry name" value="dctM"/>
    <property type="match status" value="1"/>
</dbReference>
<name>A0A916RZ08_9HYPH</name>
<dbReference type="Pfam" id="PF06808">
    <property type="entry name" value="DctM"/>
    <property type="match status" value="1"/>
</dbReference>
<feature type="domain" description="TRAP C4-dicarboxylate transport system permease DctM subunit" evidence="8">
    <location>
        <begin position="12"/>
        <end position="423"/>
    </location>
</feature>
<comment type="caution">
    <text evidence="7">Lacks conserved residue(s) required for the propagation of feature annotation.</text>
</comment>
<gene>
    <name evidence="9" type="ORF">GCM10011385_34080</name>
</gene>
<comment type="subunit">
    <text evidence="7">The complex comprises the extracytoplasmic solute receptor protein and the two transmembrane proteins.</text>
</comment>
<feature type="transmembrane region" description="Helical" evidence="7">
    <location>
        <begin position="141"/>
        <end position="165"/>
    </location>
</feature>
<feature type="transmembrane region" description="Helical" evidence="7">
    <location>
        <begin position="407"/>
        <end position="428"/>
    </location>
</feature>
<evidence type="ECO:0000259" key="8">
    <source>
        <dbReference type="Pfam" id="PF06808"/>
    </source>
</evidence>
<dbReference type="InterPro" id="IPR004681">
    <property type="entry name" value="TRAP_DctM"/>
</dbReference>
<keyword evidence="4 7" id="KW-0812">Transmembrane</keyword>
<feature type="transmembrane region" description="Helical" evidence="7">
    <location>
        <begin position="220"/>
        <end position="242"/>
    </location>
</feature>
<feature type="transmembrane region" description="Helical" evidence="7">
    <location>
        <begin position="105"/>
        <end position="129"/>
    </location>
</feature>
<dbReference type="EMBL" id="BMIF01000012">
    <property type="protein sequence ID" value="GGA77152.1"/>
    <property type="molecule type" value="Genomic_DNA"/>
</dbReference>
<evidence type="ECO:0000256" key="6">
    <source>
        <dbReference type="ARBA" id="ARBA00023136"/>
    </source>
</evidence>
<feature type="transmembrane region" description="Helical" evidence="7">
    <location>
        <begin position="248"/>
        <end position="272"/>
    </location>
</feature>
<feature type="transmembrane region" description="Helical" evidence="7">
    <location>
        <begin position="6"/>
        <end position="39"/>
    </location>
</feature>
<protein>
    <recommendedName>
        <fullName evidence="7">TRAP transporter large permease protein</fullName>
    </recommendedName>
</protein>
<evidence type="ECO:0000256" key="5">
    <source>
        <dbReference type="ARBA" id="ARBA00022989"/>
    </source>
</evidence>
<comment type="subcellular location">
    <subcellularLocation>
        <location evidence="1 7">Cell inner membrane</location>
        <topology evidence="1 7">Multi-pass membrane protein</topology>
    </subcellularLocation>
</comment>
<evidence type="ECO:0000256" key="1">
    <source>
        <dbReference type="ARBA" id="ARBA00004429"/>
    </source>
</evidence>
<evidence type="ECO:0000256" key="2">
    <source>
        <dbReference type="ARBA" id="ARBA00022475"/>
    </source>
</evidence>
<evidence type="ECO:0000313" key="9">
    <source>
        <dbReference type="EMBL" id="GGA77152.1"/>
    </source>
</evidence>
<feature type="transmembrane region" description="Helical" evidence="7">
    <location>
        <begin position="60"/>
        <end position="85"/>
    </location>
</feature>
<reference evidence="9" key="2">
    <citation type="submission" date="2020-09" db="EMBL/GenBank/DDBJ databases">
        <authorList>
            <person name="Sun Q."/>
            <person name="Zhou Y."/>
        </authorList>
    </citation>
    <scope>NUCLEOTIDE SEQUENCE</scope>
    <source>
        <strain evidence="9">CGMCC 1.15320</strain>
    </source>
</reference>
<evidence type="ECO:0000256" key="7">
    <source>
        <dbReference type="RuleBase" id="RU369079"/>
    </source>
</evidence>
<dbReference type="GO" id="GO:0022857">
    <property type="term" value="F:transmembrane transporter activity"/>
    <property type="evidence" value="ECO:0007669"/>
    <property type="project" value="UniProtKB-UniRule"/>
</dbReference>
<dbReference type="PANTHER" id="PTHR33362:SF5">
    <property type="entry name" value="C4-DICARBOXYLATE TRAP TRANSPORTER LARGE PERMEASE PROTEIN DCTM"/>
    <property type="match status" value="1"/>
</dbReference>